<dbReference type="AlphaFoldDB" id="A0A3M8CLX9"/>
<feature type="region of interest" description="Disordered" evidence="1">
    <location>
        <begin position="1"/>
        <end position="21"/>
    </location>
</feature>
<sequence>MSDFEQDGFEERRENREGRRRRRSLVRTTGILQNNQAVALNVHVELVNLNLDEVEVRVQVLNWGTAVTQTNPVSTALDVTQFLLGNTRTAFNATIPASNHYEVRLTVAGNDENVLINTYGRTAVGGGIPNGYVVLNSEFTTVEIENCIF</sequence>
<evidence type="ECO:0000256" key="1">
    <source>
        <dbReference type="SAM" id="MobiDB-lite"/>
    </source>
</evidence>
<keyword evidence="3" id="KW-1185">Reference proteome</keyword>
<gene>
    <name evidence="2" type="ORF">EDM52_02475</name>
</gene>
<proteinExistence type="predicted"/>
<evidence type="ECO:0000313" key="3">
    <source>
        <dbReference type="Proteomes" id="UP000282028"/>
    </source>
</evidence>
<reference evidence="2 3" key="1">
    <citation type="submission" date="2018-10" db="EMBL/GenBank/DDBJ databases">
        <title>Phylogenomics of Brevibacillus.</title>
        <authorList>
            <person name="Dunlap C."/>
        </authorList>
    </citation>
    <scope>NUCLEOTIDE SEQUENCE [LARGE SCALE GENOMIC DNA]</scope>
    <source>
        <strain evidence="2 3">JCM 12215</strain>
    </source>
</reference>
<protein>
    <submittedName>
        <fullName evidence="2">Uncharacterized protein</fullName>
    </submittedName>
</protein>
<dbReference type="EMBL" id="RHHR01000006">
    <property type="protein sequence ID" value="RNB76541.1"/>
    <property type="molecule type" value="Genomic_DNA"/>
</dbReference>
<dbReference type="OrthoDB" id="2468510at2"/>
<dbReference type="Proteomes" id="UP000282028">
    <property type="component" value="Unassembled WGS sequence"/>
</dbReference>
<organism evidence="2 3">
    <name type="scientific">Brevibacillus invocatus</name>
    <dbReference type="NCBI Taxonomy" id="173959"/>
    <lineage>
        <taxon>Bacteria</taxon>
        <taxon>Bacillati</taxon>
        <taxon>Bacillota</taxon>
        <taxon>Bacilli</taxon>
        <taxon>Bacillales</taxon>
        <taxon>Paenibacillaceae</taxon>
        <taxon>Brevibacillus</taxon>
    </lineage>
</organism>
<name>A0A3M8CLX9_9BACL</name>
<evidence type="ECO:0000313" key="2">
    <source>
        <dbReference type="EMBL" id="RNB76541.1"/>
    </source>
</evidence>
<comment type="caution">
    <text evidence="2">The sequence shown here is derived from an EMBL/GenBank/DDBJ whole genome shotgun (WGS) entry which is preliminary data.</text>
</comment>
<accession>A0A3M8CLX9</accession>
<dbReference type="RefSeq" id="WP_122907426.1">
    <property type="nucleotide sequence ID" value="NZ_CBCSBE010000023.1"/>
</dbReference>